<sequence>MIQMTVVYPNGCAIVRRYPSQEAADAAVRAHGVRGAAATVEPLAVPPAPVSGHVGGGDAHAR</sequence>
<dbReference type="RefSeq" id="WP_075800242.1">
    <property type="nucleotide sequence ID" value="NZ_CP015584.1"/>
</dbReference>
<dbReference type="EMBL" id="CP015584">
    <property type="protein sequence ID" value="APT59530.1"/>
    <property type="molecule type" value="Genomic_DNA"/>
</dbReference>
<accession>A0A1L7ALA2</accession>
<name>A0A1L7ALA2_9PROT</name>
<reference evidence="1 2" key="1">
    <citation type="submission" date="2016-05" db="EMBL/GenBank/DDBJ databases">
        <title>Complete Genome and Methylome Analysis of Psychrotrophic Bacterial Isolates from Antarctic Lake Untersee.</title>
        <authorList>
            <person name="Fomenkov A."/>
            <person name="Akimov V.N."/>
            <person name="Vasilyeva L.V."/>
            <person name="Andersen D."/>
            <person name="Vincze T."/>
            <person name="Roberts R.J."/>
        </authorList>
    </citation>
    <scope>NUCLEOTIDE SEQUENCE [LARGE SCALE GENOMIC DNA]</scope>
    <source>
        <strain evidence="1 2">U14-5</strain>
    </source>
</reference>
<dbReference type="Proteomes" id="UP000185494">
    <property type="component" value="Chromosome 2"/>
</dbReference>
<protein>
    <submittedName>
        <fullName evidence="1">Uncharacterized protein</fullName>
    </submittedName>
</protein>
<proteinExistence type="predicted"/>
<dbReference type="KEGG" id="rgi:RGI145_19475"/>
<gene>
    <name evidence="1" type="ORF">RGI145_19475</name>
</gene>
<evidence type="ECO:0000313" key="2">
    <source>
        <dbReference type="Proteomes" id="UP000185494"/>
    </source>
</evidence>
<dbReference type="AlphaFoldDB" id="A0A1L7ALA2"/>
<dbReference type="STRING" id="257708.RGI145_19475"/>
<evidence type="ECO:0000313" key="1">
    <source>
        <dbReference type="EMBL" id="APT59530.1"/>
    </source>
</evidence>
<organism evidence="1 2">
    <name type="scientific">Roseomonas gilardii</name>
    <dbReference type="NCBI Taxonomy" id="257708"/>
    <lineage>
        <taxon>Bacteria</taxon>
        <taxon>Pseudomonadati</taxon>
        <taxon>Pseudomonadota</taxon>
        <taxon>Alphaproteobacteria</taxon>
        <taxon>Acetobacterales</taxon>
        <taxon>Roseomonadaceae</taxon>
        <taxon>Roseomonas</taxon>
    </lineage>
</organism>